<reference evidence="4" key="2">
    <citation type="submission" date="2012-11" db="EMBL/GenBank/DDBJ databases">
        <authorList>
            <person name="Kuo A."/>
            <person name="Curtis B.A."/>
            <person name="Tanifuji G."/>
            <person name="Burki F."/>
            <person name="Gruber A."/>
            <person name="Irimia M."/>
            <person name="Maruyama S."/>
            <person name="Arias M.C."/>
            <person name="Ball S.G."/>
            <person name="Gile G.H."/>
            <person name="Hirakawa Y."/>
            <person name="Hopkins J.F."/>
            <person name="Rensing S.A."/>
            <person name="Schmutz J."/>
            <person name="Symeonidi A."/>
            <person name="Elias M."/>
            <person name="Eveleigh R.J."/>
            <person name="Herman E.K."/>
            <person name="Klute M.J."/>
            <person name="Nakayama T."/>
            <person name="Obornik M."/>
            <person name="Reyes-Prieto A."/>
            <person name="Armbrust E.V."/>
            <person name="Aves S.J."/>
            <person name="Beiko R.G."/>
            <person name="Coutinho P."/>
            <person name="Dacks J.B."/>
            <person name="Durnford D.G."/>
            <person name="Fast N.M."/>
            <person name="Green B.R."/>
            <person name="Grisdale C."/>
            <person name="Hempe F."/>
            <person name="Henrissat B."/>
            <person name="Hoppner M.P."/>
            <person name="Ishida K.-I."/>
            <person name="Kim E."/>
            <person name="Koreny L."/>
            <person name="Kroth P.G."/>
            <person name="Liu Y."/>
            <person name="Malik S.-B."/>
            <person name="Maier U.G."/>
            <person name="McRose D."/>
            <person name="Mock T."/>
            <person name="Neilson J.A."/>
            <person name="Onodera N.T."/>
            <person name="Poole A.M."/>
            <person name="Pritham E.J."/>
            <person name="Richards T.A."/>
            <person name="Rocap G."/>
            <person name="Roy S.W."/>
            <person name="Sarai C."/>
            <person name="Schaack S."/>
            <person name="Shirato S."/>
            <person name="Slamovits C.H."/>
            <person name="Spencer D.F."/>
            <person name="Suzuki S."/>
            <person name="Worden A.Z."/>
            <person name="Zauner S."/>
            <person name="Barry K."/>
            <person name="Bell C."/>
            <person name="Bharti A.K."/>
            <person name="Crow J.A."/>
            <person name="Grimwood J."/>
            <person name="Kramer R."/>
            <person name="Lindquist E."/>
            <person name="Lucas S."/>
            <person name="Salamov A."/>
            <person name="McFadden G.I."/>
            <person name="Lane C.E."/>
            <person name="Keeling P.J."/>
            <person name="Gray M.W."/>
            <person name="Grigoriev I.V."/>
            <person name="Archibald J.M."/>
        </authorList>
    </citation>
    <scope>NUCLEOTIDE SEQUENCE</scope>
    <source>
        <strain evidence="4">CCMP2712</strain>
    </source>
</reference>
<accession>L1J373</accession>
<evidence type="ECO:0000313" key="3">
    <source>
        <dbReference type="EnsemblProtists" id="EKX42752"/>
    </source>
</evidence>
<dbReference type="PANTHER" id="PTHR19308:SF14">
    <property type="entry name" value="START DOMAIN-CONTAINING PROTEIN"/>
    <property type="match status" value="1"/>
</dbReference>
<gene>
    <name evidence="2" type="ORF">GUITHDRAFT_111123</name>
</gene>
<name>L1J373_GUITC</name>
<evidence type="ECO:0000313" key="4">
    <source>
        <dbReference type="Proteomes" id="UP000011087"/>
    </source>
</evidence>
<dbReference type="EMBL" id="JH993014">
    <property type="protein sequence ID" value="EKX42752.1"/>
    <property type="molecule type" value="Genomic_DNA"/>
</dbReference>
<evidence type="ECO:0000259" key="1">
    <source>
        <dbReference type="PROSITE" id="PS50848"/>
    </source>
</evidence>
<dbReference type="RefSeq" id="XP_005829732.1">
    <property type="nucleotide sequence ID" value="XM_005829675.1"/>
</dbReference>
<dbReference type="PANTHER" id="PTHR19308">
    <property type="entry name" value="PHOSPHATIDYLCHOLINE TRANSFER PROTEIN"/>
    <property type="match status" value="1"/>
</dbReference>
<organism evidence="2">
    <name type="scientific">Guillardia theta (strain CCMP2712)</name>
    <name type="common">Cryptophyte</name>
    <dbReference type="NCBI Taxonomy" id="905079"/>
    <lineage>
        <taxon>Eukaryota</taxon>
        <taxon>Cryptophyceae</taxon>
        <taxon>Pyrenomonadales</taxon>
        <taxon>Geminigeraceae</taxon>
        <taxon>Guillardia</taxon>
    </lineage>
</organism>
<dbReference type="CDD" id="cd00177">
    <property type="entry name" value="START"/>
    <property type="match status" value="1"/>
</dbReference>
<evidence type="ECO:0000313" key="2">
    <source>
        <dbReference type="EMBL" id="EKX42752.1"/>
    </source>
</evidence>
<dbReference type="PROSITE" id="PS50848">
    <property type="entry name" value="START"/>
    <property type="match status" value="1"/>
</dbReference>
<dbReference type="HOGENOM" id="CLU_948155_0_0_1"/>
<dbReference type="GO" id="GO:0008289">
    <property type="term" value="F:lipid binding"/>
    <property type="evidence" value="ECO:0007669"/>
    <property type="project" value="InterPro"/>
</dbReference>
<dbReference type="PaxDb" id="55529-EKX42752"/>
<dbReference type="AlphaFoldDB" id="L1J373"/>
<dbReference type="Proteomes" id="UP000011087">
    <property type="component" value="Unassembled WGS sequence"/>
</dbReference>
<proteinExistence type="predicted"/>
<dbReference type="SUPFAM" id="SSF55961">
    <property type="entry name" value="Bet v1-like"/>
    <property type="match status" value="1"/>
</dbReference>
<sequence>MMHESCHKRQEQVTEEEVYSRRAHCTKGLGHKMSFQRPREWTSVPEYNDIIDRLFSVWDNSPSAQEDWKSVRGGESHVVDIQPDLHGPVKMARGQGFIRATPQEVFQVLLHVERRPDWDDLCDYGSQVRQLGDNADIVYLSYQGKLGVCARDLCLLRGWLQNPDGSAILVAHSIECGDVPKVAGKVRAGQENEDGMGDEEQGVGEGTWVRAECHDCAYMITPMEDGCLFSYAIQLDMKGYVPLFFSNLIQTQHPLIISMLRKNLEIPSIVLVSHVPDSHDSCLAIRVGKRSAYK</sequence>
<dbReference type="OMA" id="VTIQCFD"/>
<reference evidence="3" key="3">
    <citation type="submission" date="2016-03" db="UniProtKB">
        <authorList>
            <consortium name="EnsemblProtists"/>
        </authorList>
    </citation>
    <scope>IDENTIFICATION</scope>
</reference>
<reference evidence="2 4" key="1">
    <citation type="journal article" date="2012" name="Nature">
        <title>Algal genomes reveal evolutionary mosaicism and the fate of nucleomorphs.</title>
        <authorList>
            <consortium name="DOE Joint Genome Institute"/>
            <person name="Curtis B.A."/>
            <person name="Tanifuji G."/>
            <person name="Burki F."/>
            <person name="Gruber A."/>
            <person name="Irimia M."/>
            <person name="Maruyama S."/>
            <person name="Arias M.C."/>
            <person name="Ball S.G."/>
            <person name="Gile G.H."/>
            <person name="Hirakawa Y."/>
            <person name="Hopkins J.F."/>
            <person name="Kuo A."/>
            <person name="Rensing S.A."/>
            <person name="Schmutz J."/>
            <person name="Symeonidi A."/>
            <person name="Elias M."/>
            <person name="Eveleigh R.J."/>
            <person name="Herman E.K."/>
            <person name="Klute M.J."/>
            <person name="Nakayama T."/>
            <person name="Obornik M."/>
            <person name="Reyes-Prieto A."/>
            <person name="Armbrust E.V."/>
            <person name="Aves S.J."/>
            <person name="Beiko R.G."/>
            <person name="Coutinho P."/>
            <person name="Dacks J.B."/>
            <person name="Durnford D.G."/>
            <person name="Fast N.M."/>
            <person name="Green B.R."/>
            <person name="Grisdale C.J."/>
            <person name="Hempel F."/>
            <person name="Henrissat B."/>
            <person name="Hoppner M.P."/>
            <person name="Ishida K."/>
            <person name="Kim E."/>
            <person name="Koreny L."/>
            <person name="Kroth P.G."/>
            <person name="Liu Y."/>
            <person name="Malik S.B."/>
            <person name="Maier U.G."/>
            <person name="McRose D."/>
            <person name="Mock T."/>
            <person name="Neilson J.A."/>
            <person name="Onodera N.T."/>
            <person name="Poole A.M."/>
            <person name="Pritham E.J."/>
            <person name="Richards T.A."/>
            <person name="Rocap G."/>
            <person name="Roy S.W."/>
            <person name="Sarai C."/>
            <person name="Schaack S."/>
            <person name="Shirato S."/>
            <person name="Slamovits C.H."/>
            <person name="Spencer D.F."/>
            <person name="Suzuki S."/>
            <person name="Worden A.Z."/>
            <person name="Zauner S."/>
            <person name="Barry K."/>
            <person name="Bell C."/>
            <person name="Bharti A.K."/>
            <person name="Crow J.A."/>
            <person name="Grimwood J."/>
            <person name="Kramer R."/>
            <person name="Lindquist E."/>
            <person name="Lucas S."/>
            <person name="Salamov A."/>
            <person name="McFadden G.I."/>
            <person name="Lane C.E."/>
            <person name="Keeling P.J."/>
            <person name="Gray M.W."/>
            <person name="Grigoriev I.V."/>
            <person name="Archibald J.M."/>
        </authorList>
    </citation>
    <scope>NUCLEOTIDE SEQUENCE</scope>
    <source>
        <strain evidence="2 4">CCMP2712</strain>
    </source>
</reference>
<dbReference type="STRING" id="905079.L1J373"/>
<dbReference type="OrthoDB" id="333905at2759"/>
<dbReference type="GO" id="GO:0005737">
    <property type="term" value="C:cytoplasm"/>
    <property type="evidence" value="ECO:0007669"/>
    <property type="project" value="UniProtKB-ARBA"/>
</dbReference>
<dbReference type="InterPro" id="IPR002913">
    <property type="entry name" value="START_lipid-bd_dom"/>
</dbReference>
<protein>
    <recommendedName>
        <fullName evidence="1">START domain-containing protein</fullName>
    </recommendedName>
</protein>
<dbReference type="Pfam" id="PF01852">
    <property type="entry name" value="START"/>
    <property type="match status" value="1"/>
</dbReference>
<dbReference type="InterPro" id="IPR051213">
    <property type="entry name" value="START_lipid_transfer"/>
</dbReference>
<keyword evidence="4" id="KW-1185">Reference proteome</keyword>
<dbReference type="EnsemblProtists" id="EKX42752">
    <property type="protein sequence ID" value="EKX42752"/>
    <property type="gene ID" value="GUITHDRAFT_111123"/>
</dbReference>
<dbReference type="Gene3D" id="3.30.530.20">
    <property type="match status" value="1"/>
</dbReference>
<feature type="domain" description="START" evidence="1">
    <location>
        <begin position="65"/>
        <end position="251"/>
    </location>
</feature>
<dbReference type="InterPro" id="IPR023393">
    <property type="entry name" value="START-like_dom_sf"/>
</dbReference>
<dbReference type="KEGG" id="gtt:GUITHDRAFT_111123"/>
<dbReference type="GeneID" id="17299537"/>